<evidence type="ECO:0000313" key="3">
    <source>
        <dbReference type="EMBL" id="GGB21821.1"/>
    </source>
</evidence>
<feature type="transmembrane region" description="Helical" evidence="2">
    <location>
        <begin position="43"/>
        <end position="61"/>
    </location>
</feature>
<feature type="transmembrane region" description="Helical" evidence="2">
    <location>
        <begin position="281"/>
        <end position="312"/>
    </location>
</feature>
<dbReference type="Proteomes" id="UP000621454">
    <property type="component" value="Unassembled WGS sequence"/>
</dbReference>
<keyword evidence="4" id="KW-1185">Reference proteome</keyword>
<feature type="transmembrane region" description="Helical" evidence="2">
    <location>
        <begin position="134"/>
        <end position="153"/>
    </location>
</feature>
<name>A0A916WQ15_9ACTN</name>
<reference evidence="3" key="1">
    <citation type="journal article" date="2014" name="Int. J. Syst. Evol. Microbiol.">
        <title>Complete genome sequence of Corynebacterium casei LMG S-19264T (=DSM 44701T), isolated from a smear-ripened cheese.</title>
        <authorList>
            <consortium name="US DOE Joint Genome Institute (JGI-PGF)"/>
            <person name="Walter F."/>
            <person name="Albersmeier A."/>
            <person name="Kalinowski J."/>
            <person name="Ruckert C."/>
        </authorList>
    </citation>
    <scope>NUCLEOTIDE SEQUENCE</scope>
    <source>
        <strain evidence="3">CGMCC 1.12827</strain>
    </source>
</reference>
<feature type="transmembrane region" description="Helical" evidence="2">
    <location>
        <begin position="165"/>
        <end position="182"/>
    </location>
</feature>
<dbReference type="EMBL" id="BMGC01000003">
    <property type="protein sequence ID" value="GGB21821.1"/>
    <property type="molecule type" value="Genomic_DNA"/>
</dbReference>
<feature type="transmembrane region" description="Helical" evidence="2">
    <location>
        <begin position="259"/>
        <end position="275"/>
    </location>
</feature>
<sequence length="524" mass="55153">MSRAISSRNAGRARPAAQHSTAGSADSAPTAVRSTVSERTGKVAVAVLVVLAAAACALMHFGTFGLLLGVMATLGIAAVAVAILSPRWIYALLGFLMACLANASIPGAGMSFGFVLTLLAWVAVLTHPVTHKRIHSMEIAVLALVIASFVATLVSAQNKHDVKLFLTWTVATSLVFLLLRLSSRDLLLFGRAFTLGTVAAALFGLFMLAFDKQGTLLNHLWFLGYGTGPDSGGTNLRYYLGADGTQAVRLSGTYIDPNAGGIFLFIGLGLSLALYRGTTRVVFSVVIAVAMLATLSRSAIAATVVAAIILVLFHRMRTASRTNLVIGMVVCAAAALSVPTVAERLLSSFGSSDKGSADRGSALAEYPSQMAGHWWFGRPWASPEFVDAKVNYQTNFVANSPLLSTYRGGVFVGLAFTAVLIVGILVAARRVRHRRFEVALLGAGFISFAITALQLDYPVVTLTPVTAVFSMFIAFMVAAPRVVTQAEPSPEPATESSPGAHRAPESGPRTVDPTPRPHAEPPVV</sequence>
<feature type="region of interest" description="Disordered" evidence="1">
    <location>
        <begin position="1"/>
        <end position="31"/>
    </location>
</feature>
<feature type="region of interest" description="Disordered" evidence="1">
    <location>
        <begin position="486"/>
        <end position="524"/>
    </location>
</feature>
<comment type="caution">
    <text evidence="3">The sequence shown here is derived from an EMBL/GenBank/DDBJ whole genome shotgun (WGS) entry which is preliminary data.</text>
</comment>
<feature type="transmembrane region" description="Helical" evidence="2">
    <location>
        <begin position="92"/>
        <end position="122"/>
    </location>
</feature>
<keyword evidence="2" id="KW-0472">Membrane</keyword>
<evidence type="ECO:0008006" key="5">
    <source>
        <dbReference type="Google" id="ProtNLM"/>
    </source>
</evidence>
<keyword evidence="2" id="KW-0812">Transmembrane</keyword>
<feature type="transmembrane region" description="Helical" evidence="2">
    <location>
        <begin position="461"/>
        <end position="479"/>
    </location>
</feature>
<keyword evidence="2" id="KW-1133">Transmembrane helix</keyword>
<organism evidence="3 4">
    <name type="scientific">Gordonia jinhuaensis</name>
    <dbReference type="NCBI Taxonomy" id="1517702"/>
    <lineage>
        <taxon>Bacteria</taxon>
        <taxon>Bacillati</taxon>
        <taxon>Actinomycetota</taxon>
        <taxon>Actinomycetes</taxon>
        <taxon>Mycobacteriales</taxon>
        <taxon>Gordoniaceae</taxon>
        <taxon>Gordonia</taxon>
    </lineage>
</organism>
<dbReference type="AlphaFoldDB" id="A0A916WQ15"/>
<feature type="transmembrane region" description="Helical" evidence="2">
    <location>
        <begin position="188"/>
        <end position="210"/>
    </location>
</feature>
<protein>
    <recommendedName>
        <fullName evidence="5">O-antigen ligase</fullName>
    </recommendedName>
</protein>
<feature type="compositionally biased region" description="Low complexity" evidence="1">
    <location>
        <begin position="486"/>
        <end position="500"/>
    </location>
</feature>
<evidence type="ECO:0000256" key="2">
    <source>
        <dbReference type="SAM" id="Phobius"/>
    </source>
</evidence>
<accession>A0A916WQ15</accession>
<feature type="transmembrane region" description="Helical" evidence="2">
    <location>
        <begin position="324"/>
        <end position="342"/>
    </location>
</feature>
<dbReference type="RefSeq" id="WP_188585227.1">
    <property type="nucleotide sequence ID" value="NZ_BMGC01000003.1"/>
</dbReference>
<reference evidence="3" key="2">
    <citation type="submission" date="2020-09" db="EMBL/GenBank/DDBJ databases">
        <authorList>
            <person name="Sun Q."/>
            <person name="Zhou Y."/>
        </authorList>
    </citation>
    <scope>NUCLEOTIDE SEQUENCE</scope>
    <source>
        <strain evidence="3">CGMCC 1.12827</strain>
    </source>
</reference>
<gene>
    <name evidence="3" type="ORF">GCM10011489_07520</name>
</gene>
<evidence type="ECO:0000313" key="4">
    <source>
        <dbReference type="Proteomes" id="UP000621454"/>
    </source>
</evidence>
<feature type="transmembrane region" description="Helical" evidence="2">
    <location>
        <begin position="438"/>
        <end position="455"/>
    </location>
</feature>
<feature type="transmembrane region" description="Helical" evidence="2">
    <location>
        <begin position="67"/>
        <end position="85"/>
    </location>
</feature>
<proteinExistence type="predicted"/>
<feature type="compositionally biased region" description="Basic and acidic residues" evidence="1">
    <location>
        <begin position="515"/>
        <end position="524"/>
    </location>
</feature>
<feature type="transmembrane region" description="Helical" evidence="2">
    <location>
        <begin position="406"/>
        <end position="426"/>
    </location>
</feature>
<evidence type="ECO:0000256" key="1">
    <source>
        <dbReference type="SAM" id="MobiDB-lite"/>
    </source>
</evidence>